<evidence type="ECO:0000313" key="11">
    <source>
        <dbReference type="Proteomes" id="UP000688137"/>
    </source>
</evidence>
<protein>
    <recommendedName>
        <fullName evidence="9">EngB-type G domain-containing protein</fullName>
    </recommendedName>
</protein>
<evidence type="ECO:0000256" key="6">
    <source>
        <dbReference type="ARBA" id="ARBA00023134"/>
    </source>
</evidence>
<dbReference type="InterPro" id="IPR006073">
    <property type="entry name" value="GTP-bd"/>
</dbReference>
<evidence type="ECO:0000256" key="3">
    <source>
        <dbReference type="ARBA" id="ARBA00022723"/>
    </source>
</evidence>
<evidence type="ECO:0000256" key="7">
    <source>
        <dbReference type="ARBA" id="ARBA00023210"/>
    </source>
</evidence>
<dbReference type="Proteomes" id="UP000688137">
    <property type="component" value="Unassembled WGS sequence"/>
</dbReference>
<sequence length="240" mass="27945">MLFKQTQFLFSTTIFDLKGEPIQFLKPKYSQMASEIFYKMVKIEGKFEKNNIDNFLQQQQKEQELSKIKRKEFLIIGRSNVGKSSLLNALLGRNVAETSNYPGKTRSLDFYNLGQSKVIVDSPGYGFAKGNKKDVQNWGYLMQYYIKNTPFLKQSYILIDSEHGFKEVDSMTLQLMQSLEKPFTIVFTKCDKISKIEELVQKSREKLEKHIYSSQVLHFTSVRNRTGLSELQQSIAFYCE</sequence>
<dbReference type="OMA" id="CLIECTE"/>
<dbReference type="EMBL" id="CAJJDM010000126">
    <property type="protein sequence ID" value="CAD8104219.1"/>
    <property type="molecule type" value="Genomic_DNA"/>
</dbReference>
<name>A0A8S1PMY1_PARPR</name>
<dbReference type="GO" id="GO:0051301">
    <property type="term" value="P:cell division"/>
    <property type="evidence" value="ECO:0007669"/>
    <property type="project" value="UniProtKB-KW"/>
</dbReference>
<keyword evidence="8" id="KW-0131">Cell cycle</keyword>
<dbReference type="InterPro" id="IPR019987">
    <property type="entry name" value="GTP-bd_ribosome_bio_YsxC"/>
</dbReference>
<evidence type="ECO:0000313" key="10">
    <source>
        <dbReference type="EMBL" id="CAD8104219.1"/>
    </source>
</evidence>
<comment type="cofactor">
    <cofactor evidence="1">
        <name>Mg(2+)</name>
        <dbReference type="ChEBI" id="CHEBI:18420"/>
    </cofactor>
</comment>
<organism evidence="10 11">
    <name type="scientific">Paramecium primaurelia</name>
    <dbReference type="NCBI Taxonomy" id="5886"/>
    <lineage>
        <taxon>Eukaryota</taxon>
        <taxon>Sar</taxon>
        <taxon>Alveolata</taxon>
        <taxon>Ciliophora</taxon>
        <taxon>Intramacronucleata</taxon>
        <taxon>Oligohymenophorea</taxon>
        <taxon>Peniculida</taxon>
        <taxon>Parameciidae</taxon>
        <taxon>Paramecium</taxon>
    </lineage>
</organism>
<keyword evidence="2" id="KW-0132">Cell division</keyword>
<keyword evidence="6" id="KW-0342">GTP-binding</keyword>
<evidence type="ECO:0000259" key="9">
    <source>
        <dbReference type="PROSITE" id="PS51706"/>
    </source>
</evidence>
<dbReference type="InterPro" id="IPR030393">
    <property type="entry name" value="G_ENGB_dom"/>
</dbReference>
<keyword evidence="4" id="KW-0547">Nucleotide-binding</keyword>
<keyword evidence="5" id="KW-0460">Magnesium</keyword>
<dbReference type="GO" id="GO:0005525">
    <property type="term" value="F:GTP binding"/>
    <property type="evidence" value="ECO:0007669"/>
    <property type="project" value="UniProtKB-KW"/>
</dbReference>
<dbReference type="Pfam" id="PF01926">
    <property type="entry name" value="MMR_HSR1"/>
    <property type="match status" value="1"/>
</dbReference>
<keyword evidence="11" id="KW-1185">Reference proteome</keyword>
<reference evidence="10" key="1">
    <citation type="submission" date="2021-01" db="EMBL/GenBank/DDBJ databases">
        <authorList>
            <consortium name="Genoscope - CEA"/>
            <person name="William W."/>
        </authorList>
    </citation>
    <scope>NUCLEOTIDE SEQUENCE</scope>
</reference>
<evidence type="ECO:0000256" key="4">
    <source>
        <dbReference type="ARBA" id="ARBA00022741"/>
    </source>
</evidence>
<dbReference type="AlphaFoldDB" id="A0A8S1PMY1"/>
<keyword evidence="3" id="KW-0479">Metal-binding</keyword>
<evidence type="ECO:0000256" key="5">
    <source>
        <dbReference type="ARBA" id="ARBA00022842"/>
    </source>
</evidence>
<feature type="domain" description="EngB-type G" evidence="9">
    <location>
        <begin position="69"/>
        <end position="240"/>
    </location>
</feature>
<dbReference type="NCBIfam" id="TIGR03598">
    <property type="entry name" value="GTPase_YsxC"/>
    <property type="match status" value="1"/>
</dbReference>
<evidence type="ECO:0000256" key="2">
    <source>
        <dbReference type="ARBA" id="ARBA00022618"/>
    </source>
</evidence>
<dbReference type="CDD" id="cd01876">
    <property type="entry name" value="YihA_EngB"/>
    <property type="match status" value="1"/>
</dbReference>
<keyword evidence="7" id="KW-0717">Septation</keyword>
<dbReference type="GO" id="GO:0046872">
    <property type="term" value="F:metal ion binding"/>
    <property type="evidence" value="ECO:0007669"/>
    <property type="project" value="UniProtKB-KW"/>
</dbReference>
<dbReference type="HAMAP" id="MF_00321">
    <property type="entry name" value="GTPase_EngB"/>
    <property type="match status" value="1"/>
</dbReference>
<proteinExistence type="inferred from homology"/>
<accession>A0A8S1PMY1</accession>
<evidence type="ECO:0000256" key="1">
    <source>
        <dbReference type="ARBA" id="ARBA00001946"/>
    </source>
</evidence>
<dbReference type="PANTHER" id="PTHR11649">
    <property type="entry name" value="MSS1/TRME-RELATED GTP-BINDING PROTEIN"/>
    <property type="match status" value="1"/>
</dbReference>
<dbReference type="PANTHER" id="PTHR11649:SF13">
    <property type="entry name" value="ENGB-TYPE G DOMAIN-CONTAINING PROTEIN"/>
    <property type="match status" value="1"/>
</dbReference>
<gene>
    <name evidence="10" type="ORF">PPRIM_AZ9-3.1.T1230066</name>
</gene>
<comment type="caution">
    <text evidence="10">The sequence shown here is derived from an EMBL/GenBank/DDBJ whole genome shotgun (WGS) entry which is preliminary data.</text>
</comment>
<dbReference type="PROSITE" id="PS51706">
    <property type="entry name" value="G_ENGB"/>
    <property type="match status" value="1"/>
</dbReference>
<evidence type="ECO:0000256" key="8">
    <source>
        <dbReference type="ARBA" id="ARBA00023306"/>
    </source>
</evidence>